<dbReference type="AlphaFoldDB" id="A0A9N9P5X8"/>
<accession>A0A9N9P5X8</accession>
<feature type="non-terminal residue" evidence="1">
    <location>
        <position position="1"/>
    </location>
</feature>
<name>A0A9N9P5X8_9GLOM</name>
<sequence length="42" mass="4926">FGSLSPAYRHISKLNSFHPTTSRTLEFRISHSHTRYQLYTST</sequence>
<dbReference type="Proteomes" id="UP000789342">
    <property type="component" value="Unassembled WGS sequence"/>
</dbReference>
<gene>
    <name evidence="1" type="ORF">AMORRO_LOCUS17835</name>
</gene>
<evidence type="ECO:0000313" key="2">
    <source>
        <dbReference type="Proteomes" id="UP000789342"/>
    </source>
</evidence>
<feature type="non-terminal residue" evidence="1">
    <location>
        <position position="42"/>
    </location>
</feature>
<reference evidence="1" key="1">
    <citation type="submission" date="2021-06" db="EMBL/GenBank/DDBJ databases">
        <authorList>
            <person name="Kallberg Y."/>
            <person name="Tangrot J."/>
            <person name="Rosling A."/>
        </authorList>
    </citation>
    <scope>NUCLEOTIDE SEQUENCE</scope>
    <source>
        <strain evidence="1">CL551</strain>
    </source>
</reference>
<organism evidence="1 2">
    <name type="scientific">Acaulospora morrowiae</name>
    <dbReference type="NCBI Taxonomy" id="94023"/>
    <lineage>
        <taxon>Eukaryota</taxon>
        <taxon>Fungi</taxon>
        <taxon>Fungi incertae sedis</taxon>
        <taxon>Mucoromycota</taxon>
        <taxon>Glomeromycotina</taxon>
        <taxon>Glomeromycetes</taxon>
        <taxon>Diversisporales</taxon>
        <taxon>Acaulosporaceae</taxon>
        <taxon>Acaulospora</taxon>
    </lineage>
</organism>
<keyword evidence="2" id="KW-1185">Reference proteome</keyword>
<proteinExistence type="predicted"/>
<comment type="caution">
    <text evidence="1">The sequence shown here is derived from an EMBL/GenBank/DDBJ whole genome shotgun (WGS) entry which is preliminary data.</text>
</comment>
<protein>
    <submittedName>
        <fullName evidence="1">11663_t:CDS:1</fullName>
    </submittedName>
</protein>
<dbReference type="EMBL" id="CAJVPV010057837">
    <property type="protein sequence ID" value="CAG8787265.1"/>
    <property type="molecule type" value="Genomic_DNA"/>
</dbReference>
<evidence type="ECO:0000313" key="1">
    <source>
        <dbReference type="EMBL" id="CAG8787265.1"/>
    </source>
</evidence>